<reference evidence="4" key="1">
    <citation type="submission" date="2025-08" db="UniProtKB">
        <authorList>
            <consortium name="RefSeq"/>
        </authorList>
    </citation>
    <scope>IDENTIFICATION</scope>
</reference>
<sequence length="567" mass="65243">MVWEKFLLLCYGCMILSQATENQSTEPNLAWELIQGFMHIWNHTNQGICINLPNSASEGFRFMMIWLNFSEILTRELDNLKKPGGNVTWGMVESWFLDQKEGQQWDPNGTWVEYKNAFYQLPRDSTWSDLWNQTCYRSLDTNPSETLQNVTSIPCTVVPWWDSPAEGRFFEHEYNLHWDAGWCIQIPDNPGTAQQVNRTNYEWAWSLKQIFDPISTLQWASRVPTGKIVEWEVEKSDCKDHQTTLPNGESICWKVRNRRSLTQSKSETSFLNCSRILDCTTGAGEPIETWYISELRTFIRDMCTCWDYPNYGYLNQDTRCNGSYENSETALSCGIPITHGPDQRRVWNSSSEAQEVPQGDLYQCSQAKYPAPRGTVWACSDGKMYSHLNMYDMAGLQCTVGFPTMCPSKTFNYTLYRNNKVRREIHNPTDAKGWIQGIQVPDYYTWGQNVALDLESFFVSSGVIQRHKYVLENLTRQVHVLSNWTGHSLRETNVQAPQASEMALQNRLAIDTLLLKENGVCGMLNLTDGECCVTVHNASTTIEEARQKMKEIAEQTGELFQAMQPKD</sequence>
<name>A0A6I9HET4_GEOFO</name>
<dbReference type="Gene3D" id="1.10.287.210">
    <property type="match status" value="1"/>
</dbReference>
<dbReference type="PANTHER" id="PTHR10424">
    <property type="entry name" value="VIRAL ENVELOPE PROTEIN"/>
    <property type="match status" value="1"/>
</dbReference>
<dbReference type="InterPro" id="IPR018154">
    <property type="entry name" value="TLV/ENV_coat_polyprotein"/>
</dbReference>
<feature type="signal peptide" evidence="2">
    <location>
        <begin position="1"/>
        <end position="19"/>
    </location>
</feature>
<dbReference type="RefSeq" id="XP_005419600.2">
    <property type="nucleotide sequence ID" value="XM_005419543.3"/>
</dbReference>
<feature type="chain" id="PRO_5026914356" evidence="2">
    <location>
        <begin position="20"/>
        <end position="567"/>
    </location>
</feature>
<dbReference type="OrthoDB" id="8949317at2759"/>
<dbReference type="GeneID" id="102036631"/>
<organism evidence="3 4">
    <name type="scientific">Geospiza fortis</name>
    <name type="common">Medium ground-finch</name>
    <dbReference type="NCBI Taxonomy" id="48883"/>
    <lineage>
        <taxon>Eukaryota</taxon>
        <taxon>Metazoa</taxon>
        <taxon>Chordata</taxon>
        <taxon>Craniata</taxon>
        <taxon>Vertebrata</taxon>
        <taxon>Euteleostomi</taxon>
        <taxon>Archelosauria</taxon>
        <taxon>Archosauria</taxon>
        <taxon>Dinosauria</taxon>
        <taxon>Saurischia</taxon>
        <taxon>Theropoda</taxon>
        <taxon>Coelurosauria</taxon>
        <taxon>Aves</taxon>
        <taxon>Neognathae</taxon>
        <taxon>Neoaves</taxon>
        <taxon>Telluraves</taxon>
        <taxon>Australaves</taxon>
        <taxon>Passeriformes</taxon>
        <taxon>Thraupidae</taxon>
        <taxon>Geospiza</taxon>
    </lineage>
</organism>
<dbReference type="Proteomes" id="UP000504602">
    <property type="component" value="Unplaced"/>
</dbReference>
<keyword evidence="1" id="KW-1015">Disulfide bond</keyword>
<protein>
    <submittedName>
        <fullName evidence="4">Uncharacterized protein LOC102036631 isoform X1</fullName>
    </submittedName>
</protein>
<evidence type="ECO:0000256" key="1">
    <source>
        <dbReference type="ARBA" id="ARBA00023157"/>
    </source>
</evidence>
<proteinExistence type="predicted"/>
<dbReference type="PANTHER" id="PTHR10424:SF73">
    <property type="entry name" value="ENDOGENOUS RETROVIRUS GROUP FC1 ENV POLYPROTEIN-RELATED"/>
    <property type="match status" value="1"/>
</dbReference>
<dbReference type="KEGG" id="gfr:102036631"/>
<dbReference type="AlphaFoldDB" id="A0A6I9HET4"/>
<keyword evidence="3" id="KW-1185">Reference proteome</keyword>
<evidence type="ECO:0000256" key="2">
    <source>
        <dbReference type="SAM" id="SignalP"/>
    </source>
</evidence>
<gene>
    <name evidence="4" type="primary">LOC102036631</name>
</gene>
<dbReference type="InParanoid" id="A0A6I9HET4"/>
<evidence type="ECO:0000313" key="4">
    <source>
        <dbReference type="RefSeq" id="XP_005419600.2"/>
    </source>
</evidence>
<dbReference type="SUPFAM" id="SSF58069">
    <property type="entry name" value="Virus ectodomain"/>
    <property type="match status" value="1"/>
</dbReference>
<keyword evidence="2" id="KW-0732">Signal</keyword>
<accession>A0A6I9HET4</accession>
<evidence type="ECO:0000313" key="3">
    <source>
        <dbReference type="Proteomes" id="UP000504602"/>
    </source>
</evidence>